<dbReference type="EMBL" id="MVGC01000540">
    <property type="protein sequence ID" value="RJE18509.1"/>
    <property type="molecule type" value="Genomic_DNA"/>
</dbReference>
<dbReference type="CDD" id="cd12148">
    <property type="entry name" value="fungal_TF_MHR"/>
    <property type="match status" value="1"/>
</dbReference>
<sequence length="363" mass="41323">MDLPMLDVRRRCQLWWCLYVMDSLLALHLGRPVAVNDHDSDVIFPSARPSAPGFVAMTHICRIIGRILRTVNSIENSRKWRERSDDLETQAKVDELSLELNNWKQNMLPDVQPSDGPTTEQSVLFSTYDSAVLLLFRPFMPTPHWKSPLSERAIRECFFASVDCVNLTAGFIEKVPACHYFGFHGLNLFISVMALLHCTRQTKDESMIPQADDHTKQGITLLSQMEKNWPLARQYKAIAEEYKQFTQEKIELGNRGRCSFEEDHGVGIVPEATFDPWREFAAQIDFESNIFPSMPDAAWMSELFQLSPSKSQVNVETDIPLPDGQELDTSDIGKVPVAQPPAKRRRVDGRSKVCGFSFKRSSL</sequence>
<dbReference type="PANTHER" id="PTHR46910:SF1">
    <property type="entry name" value="MISCELLANEOUS ZN(II)2CYS6 TRANSCRIPTION FACTOR (EUROFUNG)-RELATED"/>
    <property type="match status" value="1"/>
</dbReference>
<gene>
    <name evidence="5" type="ORF">PHISCL_09162</name>
</gene>
<dbReference type="AlphaFoldDB" id="A0A3A2Z609"/>
<accession>A0A3A2Z609</accession>
<feature type="chain" id="PRO_5017184668" description="Xylanolytic transcriptional activator regulatory domain-containing protein" evidence="3">
    <location>
        <begin position="27"/>
        <end position="363"/>
    </location>
</feature>
<dbReference type="Pfam" id="PF04082">
    <property type="entry name" value="Fungal_trans"/>
    <property type="match status" value="1"/>
</dbReference>
<dbReference type="STRING" id="2070753.A0A3A2Z609"/>
<name>A0A3A2Z609_9EURO</name>
<evidence type="ECO:0000256" key="3">
    <source>
        <dbReference type="SAM" id="SignalP"/>
    </source>
</evidence>
<evidence type="ECO:0000256" key="1">
    <source>
        <dbReference type="ARBA" id="ARBA00023242"/>
    </source>
</evidence>
<evidence type="ECO:0000256" key="2">
    <source>
        <dbReference type="SAM" id="MobiDB-lite"/>
    </source>
</evidence>
<feature type="signal peptide" evidence="3">
    <location>
        <begin position="1"/>
        <end position="26"/>
    </location>
</feature>
<dbReference type="PANTHER" id="PTHR46910">
    <property type="entry name" value="TRANSCRIPTION FACTOR PDR1"/>
    <property type="match status" value="1"/>
</dbReference>
<dbReference type="GO" id="GO:0003700">
    <property type="term" value="F:DNA-binding transcription factor activity"/>
    <property type="evidence" value="ECO:0007669"/>
    <property type="project" value="InterPro"/>
</dbReference>
<keyword evidence="1" id="KW-0539">Nucleus</keyword>
<dbReference type="InterPro" id="IPR007219">
    <property type="entry name" value="XnlR_reg_dom"/>
</dbReference>
<evidence type="ECO:0000313" key="5">
    <source>
        <dbReference type="EMBL" id="RJE18509.1"/>
    </source>
</evidence>
<comment type="caution">
    <text evidence="5">The sequence shown here is derived from an EMBL/GenBank/DDBJ whole genome shotgun (WGS) entry which is preliminary data.</text>
</comment>
<feature type="region of interest" description="Disordered" evidence="2">
    <location>
        <begin position="320"/>
        <end position="348"/>
    </location>
</feature>
<dbReference type="InterPro" id="IPR050987">
    <property type="entry name" value="AtrR-like"/>
</dbReference>
<dbReference type="GO" id="GO:0003677">
    <property type="term" value="F:DNA binding"/>
    <property type="evidence" value="ECO:0007669"/>
    <property type="project" value="InterPro"/>
</dbReference>
<proteinExistence type="predicted"/>
<dbReference type="OrthoDB" id="6486656at2759"/>
<dbReference type="GO" id="GO:0006351">
    <property type="term" value="P:DNA-templated transcription"/>
    <property type="evidence" value="ECO:0007669"/>
    <property type="project" value="InterPro"/>
</dbReference>
<evidence type="ECO:0000313" key="6">
    <source>
        <dbReference type="Proteomes" id="UP000266188"/>
    </source>
</evidence>
<reference evidence="6" key="1">
    <citation type="submission" date="2017-02" db="EMBL/GenBank/DDBJ databases">
        <authorList>
            <person name="Tafer H."/>
            <person name="Lopandic K."/>
        </authorList>
    </citation>
    <scope>NUCLEOTIDE SEQUENCE [LARGE SCALE GENOMIC DNA]</scope>
    <source>
        <strain evidence="6">CBS 366.77</strain>
    </source>
</reference>
<feature type="domain" description="Xylanolytic transcriptional activator regulatory" evidence="4">
    <location>
        <begin position="11"/>
        <end position="105"/>
    </location>
</feature>
<keyword evidence="6" id="KW-1185">Reference proteome</keyword>
<organism evidence="5 6">
    <name type="scientific">Aspergillus sclerotialis</name>
    <dbReference type="NCBI Taxonomy" id="2070753"/>
    <lineage>
        <taxon>Eukaryota</taxon>
        <taxon>Fungi</taxon>
        <taxon>Dikarya</taxon>
        <taxon>Ascomycota</taxon>
        <taxon>Pezizomycotina</taxon>
        <taxon>Eurotiomycetes</taxon>
        <taxon>Eurotiomycetidae</taxon>
        <taxon>Eurotiales</taxon>
        <taxon>Aspergillaceae</taxon>
        <taxon>Aspergillus</taxon>
        <taxon>Aspergillus subgen. Polypaecilum</taxon>
    </lineage>
</organism>
<keyword evidence="3" id="KW-0732">Signal</keyword>
<dbReference type="GO" id="GO:0008270">
    <property type="term" value="F:zinc ion binding"/>
    <property type="evidence" value="ECO:0007669"/>
    <property type="project" value="InterPro"/>
</dbReference>
<dbReference type="Proteomes" id="UP000266188">
    <property type="component" value="Unassembled WGS sequence"/>
</dbReference>
<evidence type="ECO:0000259" key="4">
    <source>
        <dbReference type="Pfam" id="PF04082"/>
    </source>
</evidence>
<protein>
    <recommendedName>
        <fullName evidence="4">Xylanolytic transcriptional activator regulatory domain-containing protein</fullName>
    </recommendedName>
</protein>